<keyword evidence="2" id="KW-0812">Transmembrane</keyword>
<dbReference type="InterPro" id="IPR050739">
    <property type="entry name" value="MFP"/>
</dbReference>
<keyword evidence="2" id="KW-0472">Membrane</keyword>
<feature type="coiled-coil region" evidence="1">
    <location>
        <begin position="228"/>
        <end position="255"/>
    </location>
</feature>
<keyword evidence="1" id="KW-0175">Coiled coil</keyword>
<dbReference type="EMBL" id="CACVAT010000016">
    <property type="protein sequence ID" value="CAA6800327.1"/>
    <property type="molecule type" value="Genomic_DNA"/>
</dbReference>
<sequence>MSTGNQQRSIFRKSALDRLSSPDQLDQLVTITDAKGWLALITLALILLSVIIWSLTGSIPTNVQGEGILISQDGQVSDAMAPAAGTLSKISVDLNTRVKKGQIVARLRQPAIEQQLKNLQEVVLENKAEIERLTQTFDKKLRVKKTNANQRGAAINRRIESAREQINAYRYTLSLQKKPVEETINRSPFNQTQRQLNTLRQTISDSEYELLRMDSEMIDLLSVRDQSLSAANLALKSAQRRVRELSAQLTRHSTVVAPSDGLVTEVKQTEGSIVQLGQSILSIESFGEHLQALVYIPTEHGKKVSIGMAVRIEPVTVKKEEYGSLLGEVASISNFPVSAQGIATVLRNQALAASFAKDGAPYAARVNLFTDPSVSSGYRWSSNAGPPILITSGTTLKARITVREQRPISLVMPFMKNTASAY</sequence>
<accession>A0A6S6S4H7</accession>
<evidence type="ECO:0000256" key="1">
    <source>
        <dbReference type="SAM" id="Coils"/>
    </source>
</evidence>
<dbReference type="AlphaFoldDB" id="A0A6S6S4H7"/>
<gene>
    <name evidence="3" type="ORF">HELGO_WM28079</name>
</gene>
<dbReference type="PANTHER" id="PTHR30386:SF28">
    <property type="entry name" value="EXPORTED PROTEIN"/>
    <property type="match status" value="1"/>
</dbReference>
<feature type="transmembrane region" description="Helical" evidence="2">
    <location>
        <begin position="37"/>
        <end position="55"/>
    </location>
</feature>
<dbReference type="PANTHER" id="PTHR30386">
    <property type="entry name" value="MEMBRANE FUSION SUBUNIT OF EMRAB-TOLC MULTIDRUG EFFLUX PUMP"/>
    <property type="match status" value="1"/>
</dbReference>
<evidence type="ECO:0000313" key="3">
    <source>
        <dbReference type="EMBL" id="CAA6800327.1"/>
    </source>
</evidence>
<dbReference type="NCBIfam" id="TIGR03794">
    <property type="entry name" value="NHLM_micro_HlyD"/>
    <property type="match status" value="1"/>
</dbReference>
<name>A0A6S6S4H7_9GAMM</name>
<reference evidence="3" key="1">
    <citation type="submission" date="2020-01" db="EMBL/GenBank/DDBJ databases">
        <authorList>
            <person name="Meier V. D."/>
            <person name="Meier V D."/>
        </authorList>
    </citation>
    <scope>NUCLEOTIDE SEQUENCE</scope>
    <source>
        <strain evidence="3">HLG_WM_MAG_09</strain>
    </source>
</reference>
<proteinExistence type="predicted"/>
<evidence type="ECO:0000256" key="2">
    <source>
        <dbReference type="SAM" id="Phobius"/>
    </source>
</evidence>
<protein>
    <submittedName>
        <fullName evidence="3">NHLP bacteriocin system secretion protein</fullName>
    </submittedName>
</protein>
<dbReference type="Gene3D" id="2.40.50.100">
    <property type="match status" value="2"/>
</dbReference>
<keyword evidence="2" id="KW-1133">Transmembrane helix</keyword>
<organism evidence="3">
    <name type="scientific">uncultured Thiotrichaceae bacterium</name>
    <dbReference type="NCBI Taxonomy" id="298394"/>
    <lineage>
        <taxon>Bacteria</taxon>
        <taxon>Pseudomonadati</taxon>
        <taxon>Pseudomonadota</taxon>
        <taxon>Gammaproteobacteria</taxon>
        <taxon>Thiotrichales</taxon>
        <taxon>Thiotrichaceae</taxon>
        <taxon>environmental samples</taxon>
    </lineage>
</organism>
<feature type="coiled-coil region" evidence="1">
    <location>
        <begin position="116"/>
        <end position="165"/>
    </location>
</feature>
<dbReference type="InterPro" id="IPR022275">
    <property type="entry name" value="NHPM_bacteriocin_SS_HylD"/>
</dbReference>